<gene>
    <name evidence="2" type="ORF">KIS1582_3093</name>
</gene>
<protein>
    <submittedName>
        <fullName evidence="2">Transcriptional regulator, PadR family</fullName>
    </submittedName>
</protein>
<dbReference type="EMBL" id="VDEM01000038">
    <property type="protein sequence ID" value="KAF0823112.1"/>
    <property type="molecule type" value="Genomic_DNA"/>
</dbReference>
<dbReference type="Pfam" id="PF03551">
    <property type="entry name" value="PadR"/>
    <property type="match status" value="1"/>
</dbReference>
<proteinExistence type="predicted"/>
<reference evidence="2 3" key="1">
    <citation type="journal article" date="2020" name="G3 (Bethesda)">
        <title>Whole Genome Sequencing and Comparative Genomics of Two Nematicidal Bacillus Strains Reveals a Wide Range of Possible Virulence Factors.</title>
        <authorList>
            <person name="Susic N."/>
            <person name="Janezic S."/>
            <person name="Rupnik M."/>
            <person name="Geric Stare B."/>
        </authorList>
    </citation>
    <scope>NUCLEOTIDE SEQUENCE [LARGE SCALE GENOMIC DNA]</scope>
    <source>
        <strain evidence="2 3">I-1582</strain>
    </source>
</reference>
<dbReference type="InterPro" id="IPR036388">
    <property type="entry name" value="WH-like_DNA-bd_sf"/>
</dbReference>
<dbReference type="Proteomes" id="UP000465778">
    <property type="component" value="Unassembled WGS sequence"/>
</dbReference>
<dbReference type="Gene3D" id="1.10.10.10">
    <property type="entry name" value="Winged helix-like DNA-binding domain superfamily/Winged helix DNA-binding domain"/>
    <property type="match status" value="1"/>
</dbReference>
<dbReference type="PANTHER" id="PTHR33169:SF27">
    <property type="entry name" value="TRANSCRIPTIONAL REGULATOR PADR FAMILY PROTEIN"/>
    <property type="match status" value="1"/>
</dbReference>
<evidence type="ECO:0000313" key="3">
    <source>
        <dbReference type="Proteomes" id="UP000465778"/>
    </source>
</evidence>
<dbReference type="AlphaFoldDB" id="A0A800MVC3"/>
<dbReference type="PANTHER" id="PTHR33169">
    <property type="entry name" value="PADR-FAMILY TRANSCRIPTIONAL REGULATOR"/>
    <property type="match status" value="1"/>
</dbReference>
<dbReference type="OrthoDB" id="9808762at2"/>
<dbReference type="RefSeq" id="WP_159345681.1">
    <property type="nucleotide sequence ID" value="NZ_JBALOT010000082.1"/>
</dbReference>
<dbReference type="InterPro" id="IPR005149">
    <property type="entry name" value="Tscrpt_reg_PadR_N"/>
</dbReference>
<evidence type="ECO:0000313" key="2">
    <source>
        <dbReference type="EMBL" id="KAF0823112.1"/>
    </source>
</evidence>
<dbReference type="SUPFAM" id="SSF46785">
    <property type="entry name" value="Winged helix' DNA-binding domain"/>
    <property type="match status" value="1"/>
</dbReference>
<sequence length="171" mass="20404">MSIQIVILGLLKEKEYHPYEMKKVILEHKWDELFPVTDGNIYHAIRKLEKHKWIHAEKQEQVNNRPNRTVYKITEEGKNQLSEEIIEVFKKRMPEPRSLYPALLFVQSAQVPEAAEHIKNWISDLKAESKVKHDYQAVIPNLIQEHYKGLNEFYMNWLIKILQVLESSDER</sequence>
<feature type="domain" description="Transcription regulator PadR N-terminal" evidence="1">
    <location>
        <begin position="7"/>
        <end position="82"/>
    </location>
</feature>
<name>A0A800MVC3_CYTFI</name>
<accession>A0A800MVC3</accession>
<evidence type="ECO:0000259" key="1">
    <source>
        <dbReference type="Pfam" id="PF03551"/>
    </source>
</evidence>
<comment type="caution">
    <text evidence="2">The sequence shown here is derived from an EMBL/GenBank/DDBJ whole genome shotgun (WGS) entry which is preliminary data.</text>
</comment>
<dbReference type="InterPro" id="IPR052509">
    <property type="entry name" value="Metal_resp_DNA-bind_regulator"/>
</dbReference>
<organism evidence="2 3">
    <name type="scientific">Cytobacillus firmus</name>
    <name type="common">Bacillus firmus</name>
    <dbReference type="NCBI Taxonomy" id="1399"/>
    <lineage>
        <taxon>Bacteria</taxon>
        <taxon>Bacillati</taxon>
        <taxon>Bacillota</taxon>
        <taxon>Bacilli</taxon>
        <taxon>Bacillales</taxon>
        <taxon>Bacillaceae</taxon>
        <taxon>Cytobacillus</taxon>
    </lineage>
</organism>
<dbReference type="InterPro" id="IPR036390">
    <property type="entry name" value="WH_DNA-bd_sf"/>
</dbReference>